<proteinExistence type="predicted"/>
<dbReference type="SUPFAM" id="SSF46894">
    <property type="entry name" value="C-terminal effector domain of the bipartite response regulators"/>
    <property type="match status" value="1"/>
</dbReference>
<protein>
    <submittedName>
        <fullName evidence="1">Bacterial regulatory s, luxR family protein</fullName>
    </submittedName>
</protein>
<organism evidence="1 2">
    <name type="scientific">Enterobacter cloacae S611</name>
    <dbReference type="NCBI Taxonomy" id="1399146"/>
    <lineage>
        <taxon>Bacteria</taxon>
        <taxon>Pseudomonadati</taxon>
        <taxon>Pseudomonadota</taxon>
        <taxon>Gammaproteobacteria</taxon>
        <taxon>Enterobacterales</taxon>
        <taxon>Enterobacteriaceae</taxon>
        <taxon>Enterobacter</taxon>
        <taxon>Enterobacter cloacae complex</taxon>
    </lineage>
</organism>
<dbReference type="Gene3D" id="1.10.10.10">
    <property type="entry name" value="Winged helix-like DNA-binding domain superfamily/Winged helix DNA-binding domain"/>
    <property type="match status" value="1"/>
</dbReference>
<dbReference type="InterPro" id="IPR016032">
    <property type="entry name" value="Sig_transdc_resp-reg_C-effctor"/>
</dbReference>
<evidence type="ECO:0000313" key="1">
    <source>
        <dbReference type="EMBL" id="ESS59345.1"/>
    </source>
</evidence>
<dbReference type="EMBL" id="AXOM01000022">
    <property type="protein sequence ID" value="ESS59345.1"/>
    <property type="molecule type" value="Genomic_DNA"/>
</dbReference>
<gene>
    <name evidence="1" type="ORF">EDP2_3698</name>
</gene>
<name>A0ABP2ZRQ9_ENTCL</name>
<accession>A0ABP2ZRQ9</accession>
<dbReference type="InterPro" id="IPR036388">
    <property type="entry name" value="WH-like_DNA-bd_sf"/>
</dbReference>
<sequence length="266" mass="30924">MCLLLAKPEWTGRFSRRIKYVGEGKMRKRIRREKHRSDKPTHRVLPYRGATPPLFDTLEQLVQQLNFALPEYMISQTLISTDHYLSYAWRSCLFSGKRNAVFPSLEMANHQLCEPYLSHLIVDMETLTTSRLEALETLRQPNLCNRGLHIYLLTSKDDPAQMSFLRAAGPFHVIARDLSVVPFRQALLVPPERSIHAPLFPATEWKILSSLARGLTMKRIARQLNLPYHRVVYRLNTQLKLLGLPDRQSLIHLLHRLTLNRHHPTL</sequence>
<comment type="caution">
    <text evidence="1">The sequence shown here is derived from an EMBL/GenBank/DDBJ whole genome shotgun (WGS) entry which is preliminary data.</text>
</comment>
<reference evidence="1 2" key="1">
    <citation type="journal article" date="2014" name="Genome Announc.">
        <title>Draft Genome Sequence of Enterobacter cloacae Strain S611.</title>
        <authorList>
            <person name="Wang D."/>
            <person name="Han C.S."/>
            <person name="Dichosa A.E."/>
            <person name="Gleasner C.D."/>
            <person name="Johnson S.L."/>
            <person name="Daligault H.E."/>
            <person name="Davenport K.W."/>
            <person name="Li P.E."/>
            <person name="Pierson E.A."/>
            <person name="Pierson L.S.III."/>
        </authorList>
    </citation>
    <scope>NUCLEOTIDE SEQUENCE [LARGE SCALE GENOMIC DNA]</scope>
    <source>
        <strain evidence="1 2">S611</strain>
    </source>
</reference>
<evidence type="ECO:0000313" key="2">
    <source>
        <dbReference type="Proteomes" id="UP000017834"/>
    </source>
</evidence>
<dbReference type="Proteomes" id="UP000017834">
    <property type="component" value="Unassembled WGS sequence"/>
</dbReference>
<keyword evidence="2" id="KW-1185">Reference proteome</keyword>